<feature type="domain" description="TF-B3" evidence="10">
    <location>
        <begin position="141"/>
        <end position="204"/>
    </location>
</feature>
<dbReference type="Pfam" id="PF02362">
    <property type="entry name" value="B3"/>
    <property type="match status" value="1"/>
</dbReference>
<keyword evidence="7 8" id="KW-0927">Auxin signaling pathway</keyword>
<dbReference type="InterPro" id="IPR015300">
    <property type="entry name" value="DNA-bd_pseudobarrel_sf"/>
</dbReference>
<comment type="subcellular location">
    <subcellularLocation>
        <location evidence="1 8">Nucleus</location>
    </subcellularLocation>
</comment>
<keyword evidence="4 8" id="KW-0238">DNA-binding</keyword>
<dbReference type="GO" id="GO:0009734">
    <property type="term" value="P:auxin-activated signaling pathway"/>
    <property type="evidence" value="ECO:0007669"/>
    <property type="project" value="UniProtKB-KW"/>
</dbReference>
<sequence length="640" mass="73009">MVNHWSEPHPPESDIQNSIWTVNNSAAAHLFENGDTIKKELFDICAGITLPCRGQQVYYFPQGYIEQFMNKEIELPFELPSKILCEVSNAYYKRREVTSSPNPQPLAAERPAVHSYRMRLTRSTYNHMEILESQEEAHQYLFATDLQGKEWRFKHVFRGKPNKRHLLTEGWKDFAKSKKLEKGDELIFLRGETGQLLIGLKKLKDTDDKFSVISLENKCVGALTRAHMAIDRGTSFSFNYKPRANRCEFMVNVNKYLEAQNHNLSIGTRFSMRFEVGKVHKSFTGTIAGFDDNESSRWVNWDKASPFLPRRVSPWELEPTSNSQIIQSSKRALHTVGFAQHISCQRRRIEGELNKSCSCINKVESSYDDDTSGANKEGILREHQRNESGNIECPDKFEISLQPPQVASTSQGSLIRTFQESCGPAERNRFGNIECPHEFDMDNFCWAQNSPSLPLVDRTRPPTEISCQQPQLARTSQGHMIGTSYNMDCKVDFHSFRISSHVIPYLESIYSKIGNFWRESEVESASIMEATLEELGKALYLMMKDGNLVSLNTEELKTIKSKIKDATVVGFKLDCLQSIVRKAEAVLRAKDQCHSLEEQKSSLESQLRGVESEHQNAEGELKNCQQELGSLVSDIFPSFI</sequence>
<evidence type="ECO:0000313" key="11">
    <source>
        <dbReference type="EMBL" id="KAF2286213.1"/>
    </source>
</evidence>
<name>A0A6A6KDM4_HEVBR</name>
<dbReference type="Proteomes" id="UP000467840">
    <property type="component" value="Chromosome 3"/>
</dbReference>
<accession>A0A6A6KDM4</accession>
<evidence type="ECO:0000256" key="4">
    <source>
        <dbReference type="ARBA" id="ARBA00023125"/>
    </source>
</evidence>
<comment type="subunit">
    <text evidence="8">Homodimers and heterodimers.</text>
</comment>
<dbReference type="GO" id="GO:0005634">
    <property type="term" value="C:nucleus"/>
    <property type="evidence" value="ECO:0007669"/>
    <property type="project" value="UniProtKB-SubCell"/>
</dbReference>
<keyword evidence="3 8" id="KW-0805">Transcription regulation</keyword>
<evidence type="ECO:0000256" key="2">
    <source>
        <dbReference type="ARBA" id="ARBA00007853"/>
    </source>
</evidence>
<dbReference type="Pfam" id="PF06507">
    <property type="entry name" value="ARF_AD"/>
    <property type="match status" value="1"/>
</dbReference>
<evidence type="ECO:0000256" key="9">
    <source>
        <dbReference type="SAM" id="Coils"/>
    </source>
</evidence>
<comment type="function">
    <text evidence="8">Auxin response factors (ARFs) are transcriptional factors that bind specifically to the DNA sequence 5'-TGTCTC-3' found in the auxin-responsive promoter elements (AuxREs).</text>
</comment>
<evidence type="ECO:0000256" key="8">
    <source>
        <dbReference type="RuleBase" id="RU004561"/>
    </source>
</evidence>
<comment type="similarity">
    <text evidence="2 8">Belongs to the ARF family.</text>
</comment>
<dbReference type="InterPro" id="IPR010525">
    <property type="entry name" value="ARF_dom"/>
</dbReference>
<keyword evidence="5 8" id="KW-0804">Transcription</keyword>
<organism evidence="11 12">
    <name type="scientific">Hevea brasiliensis</name>
    <name type="common">Para rubber tree</name>
    <name type="synonym">Siphonia brasiliensis</name>
    <dbReference type="NCBI Taxonomy" id="3981"/>
    <lineage>
        <taxon>Eukaryota</taxon>
        <taxon>Viridiplantae</taxon>
        <taxon>Streptophyta</taxon>
        <taxon>Embryophyta</taxon>
        <taxon>Tracheophyta</taxon>
        <taxon>Spermatophyta</taxon>
        <taxon>Magnoliopsida</taxon>
        <taxon>eudicotyledons</taxon>
        <taxon>Gunneridae</taxon>
        <taxon>Pentapetalae</taxon>
        <taxon>rosids</taxon>
        <taxon>fabids</taxon>
        <taxon>Malpighiales</taxon>
        <taxon>Euphorbiaceae</taxon>
        <taxon>Crotonoideae</taxon>
        <taxon>Micrandreae</taxon>
        <taxon>Hevea</taxon>
    </lineage>
</organism>
<dbReference type="Gene3D" id="2.30.30.1040">
    <property type="match status" value="1"/>
</dbReference>
<keyword evidence="6 8" id="KW-0539">Nucleus</keyword>
<dbReference type="AlphaFoldDB" id="A0A6A6KDM4"/>
<dbReference type="GO" id="GO:0006355">
    <property type="term" value="P:regulation of DNA-templated transcription"/>
    <property type="evidence" value="ECO:0007669"/>
    <property type="project" value="InterPro"/>
</dbReference>
<evidence type="ECO:0000256" key="7">
    <source>
        <dbReference type="ARBA" id="ARBA00023294"/>
    </source>
</evidence>
<dbReference type="PANTHER" id="PTHR31384:SF96">
    <property type="entry name" value="AUXIN RESPONSE FACTOR 1"/>
    <property type="match status" value="1"/>
</dbReference>
<protein>
    <recommendedName>
        <fullName evidence="8">Auxin response factor</fullName>
    </recommendedName>
</protein>
<dbReference type="GO" id="GO:0003677">
    <property type="term" value="F:DNA binding"/>
    <property type="evidence" value="ECO:0007669"/>
    <property type="project" value="UniProtKB-KW"/>
</dbReference>
<dbReference type="SUPFAM" id="SSF101936">
    <property type="entry name" value="DNA-binding pseudobarrel domain"/>
    <property type="match status" value="1"/>
</dbReference>
<evidence type="ECO:0000256" key="1">
    <source>
        <dbReference type="ARBA" id="ARBA00004123"/>
    </source>
</evidence>
<dbReference type="Gene3D" id="2.40.330.10">
    <property type="entry name" value="DNA-binding pseudobarrel domain"/>
    <property type="match status" value="1"/>
</dbReference>
<dbReference type="InterPro" id="IPR044835">
    <property type="entry name" value="ARF_plant"/>
</dbReference>
<comment type="caution">
    <text evidence="11">The sequence shown here is derived from an EMBL/GenBank/DDBJ whole genome shotgun (WGS) entry which is preliminary data.</text>
</comment>
<dbReference type="CDD" id="cd10017">
    <property type="entry name" value="B3_DNA"/>
    <property type="match status" value="1"/>
</dbReference>
<evidence type="ECO:0000256" key="6">
    <source>
        <dbReference type="ARBA" id="ARBA00023242"/>
    </source>
</evidence>
<proteinExistence type="inferred from homology"/>
<dbReference type="SMART" id="SM01019">
    <property type="entry name" value="B3"/>
    <property type="match status" value="1"/>
</dbReference>
<dbReference type="InterPro" id="IPR003340">
    <property type="entry name" value="B3_DNA-bd"/>
</dbReference>
<evidence type="ECO:0000313" key="12">
    <source>
        <dbReference type="Proteomes" id="UP000467840"/>
    </source>
</evidence>
<reference evidence="11 12" key="1">
    <citation type="journal article" date="2020" name="Mol. Plant">
        <title>The Chromosome-Based Rubber Tree Genome Provides New Insights into Spurge Genome Evolution and Rubber Biosynthesis.</title>
        <authorList>
            <person name="Liu J."/>
            <person name="Shi C."/>
            <person name="Shi C.C."/>
            <person name="Li W."/>
            <person name="Zhang Q.J."/>
            <person name="Zhang Y."/>
            <person name="Li K."/>
            <person name="Lu H.F."/>
            <person name="Shi C."/>
            <person name="Zhu S.T."/>
            <person name="Xiao Z.Y."/>
            <person name="Nan H."/>
            <person name="Yue Y."/>
            <person name="Zhu X.G."/>
            <person name="Wu Y."/>
            <person name="Hong X.N."/>
            <person name="Fan G.Y."/>
            <person name="Tong Y."/>
            <person name="Zhang D."/>
            <person name="Mao C.L."/>
            <person name="Liu Y.L."/>
            <person name="Hao S.J."/>
            <person name="Liu W.Q."/>
            <person name="Lv M.Q."/>
            <person name="Zhang H.B."/>
            <person name="Liu Y."/>
            <person name="Hu-Tang G.R."/>
            <person name="Wang J.P."/>
            <person name="Wang J.H."/>
            <person name="Sun Y.H."/>
            <person name="Ni S.B."/>
            <person name="Chen W.B."/>
            <person name="Zhang X.C."/>
            <person name="Jiao Y.N."/>
            <person name="Eichler E.E."/>
            <person name="Li G.H."/>
            <person name="Liu X."/>
            <person name="Gao L.Z."/>
        </authorList>
    </citation>
    <scope>NUCLEOTIDE SEQUENCE [LARGE SCALE GENOMIC DNA]</scope>
    <source>
        <strain evidence="12">cv. GT1</strain>
        <tissue evidence="11">Leaf</tissue>
    </source>
</reference>
<dbReference type="PANTHER" id="PTHR31384">
    <property type="entry name" value="AUXIN RESPONSE FACTOR 4-RELATED"/>
    <property type="match status" value="1"/>
</dbReference>
<keyword evidence="9" id="KW-0175">Coiled coil</keyword>
<gene>
    <name evidence="11" type="ORF">GH714_011789</name>
</gene>
<keyword evidence="12" id="KW-1185">Reference proteome</keyword>
<evidence type="ECO:0000256" key="3">
    <source>
        <dbReference type="ARBA" id="ARBA00023015"/>
    </source>
</evidence>
<evidence type="ECO:0000256" key="5">
    <source>
        <dbReference type="ARBA" id="ARBA00023163"/>
    </source>
</evidence>
<dbReference type="PROSITE" id="PS50863">
    <property type="entry name" value="B3"/>
    <property type="match status" value="1"/>
</dbReference>
<dbReference type="EMBL" id="JAAGAX010000017">
    <property type="protein sequence ID" value="KAF2286213.1"/>
    <property type="molecule type" value="Genomic_DNA"/>
</dbReference>
<evidence type="ECO:0000259" key="10">
    <source>
        <dbReference type="PROSITE" id="PS50863"/>
    </source>
</evidence>
<feature type="coiled-coil region" evidence="9">
    <location>
        <begin position="586"/>
        <end position="634"/>
    </location>
</feature>